<dbReference type="GO" id="GO:0016020">
    <property type="term" value="C:membrane"/>
    <property type="evidence" value="ECO:0007669"/>
    <property type="project" value="UniProtKB-SubCell"/>
</dbReference>
<dbReference type="PANTHER" id="PTHR43568:SF1">
    <property type="entry name" value="P PROTEIN"/>
    <property type="match status" value="1"/>
</dbReference>
<comment type="caution">
    <text evidence="8">The sequence shown here is derived from an EMBL/GenBank/DDBJ whole genome shotgun (WGS) entry which is preliminary data.</text>
</comment>
<feature type="transmembrane region" description="Helical" evidence="6">
    <location>
        <begin position="125"/>
        <end position="144"/>
    </location>
</feature>
<evidence type="ECO:0000256" key="4">
    <source>
        <dbReference type="ARBA" id="ARBA00022989"/>
    </source>
</evidence>
<organism evidence="8 9">
    <name type="scientific">Stichopus japonicus</name>
    <name type="common">Sea cucumber</name>
    <dbReference type="NCBI Taxonomy" id="307972"/>
    <lineage>
        <taxon>Eukaryota</taxon>
        <taxon>Metazoa</taxon>
        <taxon>Echinodermata</taxon>
        <taxon>Eleutherozoa</taxon>
        <taxon>Echinozoa</taxon>
        <taxon>Holothuroidea</taxon>
        <taxon>Aspidochirotacea</taxon>
        <taxon>Aspidochirotida</taxon>
        <taxon>Stichopodidae</taxon>
        <taxon>Apostichopus</taxon>
    </lineage>
</organism>
<evidence type="ECO:0000313" key="8">
    <source>
        <dbReference type="EMBL" id="PIK59926.1"/>
    </source>
</evidence>
<keyword evidence="2" id="KW-0813">Transport</keyword>
<evidence type="ECO:0000259" key="7">
    <source>
        <dbReference type="Pfam" id="PF03600"/>
    </source>
</evidence>
<evidence type="ECO:0000256" key="3">
    <source>
        <dbReference type="ARBA" id="ARBA00022692"/>
    </source>
</evidence>
<evidence type="ECO:0000256" key="1">
    <source>
        <dbReference type="ARBA" id="ARBA00004141"/>
    </source>
</evidence>
<dbReference type="Pfam" id="PF03600">
    <property type="entry name" value="CitMHS"/>
    <property type="match status" value="1"/>
</dbReference>
<evidence type="ECO:0000256" key="6">
    <source>
        <dbReference type="SAM" id="Phobius"/>
    </source>
</evidence>
<sequence length="455" mass="51041">MSGYSQLQALTIGEKTCIRPSTPTIAEDEELQTNADETTSLLDQHHQKFDKKYTEDGFIIDNDEETEFEAPNIPVDPFSLRVRKHRSMSQLSLVDEEMDEFNKQKRGSFFVHFELSKKSKKYLEYFKVALLFAMFLVVVVFFSIHEEYEDEQDVLAISNVMPYYMNLTHLGHAPIAKVDITGPFNKEFDKLSENNMSFTLVYNSAEGDFVPIATTYLPLLDDLPSVNTGDWIDYSTRLDLPDTGDDAEVSYGMLFESTVPELVTFGFSYHPQPSSSDVAVLIGFIILLMVYVLIGFELIHRTVAAMIGAFAVLAVQSSFNQRPTLEGVMEMVDYETLALLWGMMTIVAIFSETGFFEWCALQSYKIAKGQIWTLITLLCIFAGVVSAFLDNVTTILLLTPVTISLCEVLQLDPRHVLIAEVLFSNIGGTATAVGDPPNVIIISNSEVQKALKYSN</sequence>
<dbReference type="OrthoDB" id="442352at2759"/>
<feature type="domain" description="Citrate transporter-like" evidence="7">
    <location>
        <begin position="291"/>
        <end position="447"/>
    </location>
</feature>
<evidence type="ECO:0000313" key="9">
    <source>
        <dbReference type="Proteomes" id="UP000230750"/>
    </source>
</evidence>
<proteinExistence type="predicted"/>
<dbReference type="EMBL" id="MRZV01000070">
    <property type="protein sequence ID" value="PIK59926.1"/>
    <property type="molecule type" value="Genomic_DNA"/>
</dbReference>
<protein>
    <submittedName>
        <fullName evidence="8">Putative P protein</fullName>
    </submittedName>
</protein>
<evidence type="ECO:0000256" key="2">
    <source>
        <dbReference type="ARBA" id="ARBA00022448"/>
    </source>
</evidence>
<comment type="subcellular location">
    <subcellularLocation>
        <location evidence="1">Membrane</location>
        <topology evidence="1">Multi-pass membrane protein</topology>
    </subcellularLocation>
</comment>
<name>A0A2G8LI51_STIJA</name>
<gene>
    <name evidence="8" type="ORF">BSL78_03146</name>
</gene>
<keyword evidence="9" id="KW-1185">Reference proteome</keyword>
<dbReference type="GO" id="GO:0055085">
    <property type="term" value="P:transmembrane transport"/>
    <property type="evidence" value="ECO:0007669"/>
    <property type="project" value="InterPro"/>
</dbReference>
<keyword evidence="4 6" id="KW-1133">Transmembrane helix</keyword>
<accession>A0A2G8LI51</accession>
<dbReference type="InterPro" id="IPR051475">
    <property type="entry name" value="Diverse_Ion_Transporter"/>
</dbReference>
<feature type="transmembrane region" description="Helical" evidence="6">
    <location>
        <begin position="278"/>
        <end position="296"/>
    </location>
</feature>
<dbReference type="Proteomes" id="UP000230750">
    <property type="component" value="Unassembled WGS sequence"/>
</dbReference>
<dbReference type="STRING" id="307972.A0A2G8LI51"/>
<reference evidence="8 9" key="1">
    <citation type="journal article" date="2017" name="PLoS Biol.">
        <title>The sea cucumber genome provides insights into morphological evolution and visceral regeneration.</title>
        <authorList>
            <person name="Zhang X."/>
            <person name="Sun L."/>
            <person name="Yuan J."/>
            <person name="Sun Y."/>
            <person name="Gao Y."/>
            <person name="Zhang L."/>
            <person name="Li S."/>
            <person name="Dai H."/>
            <person name="Hamel J.F."/>
            <person name="Liu C."/>
            <person name="Yu Y."/>
            <person name="Liu S."/>
            <person name="Lin W."/>
            <person name="Guo K."/>
            <person name="Jin S."/>
            <person name="Xu P."/>
            <person name="Storey K.B."/>
            <person name="Huan P."/>
            <person name="Zhang T."/>
            <person name="Zhou Y."/>
            <person name="Zhang J."/>
            <person name="Lin C."/>
            <person name="Li X."/>
            <person name="Xing L."/>
            <person name="Huo D."/>
            <person name="Sun M."/>
            <person name="Wang L."/>
            <person name="Mercier A."/>
            <person name="Li F."/>
            <person name="Yang H."/>
            <person name="Xiang J."/>
        </authorList>
    </citation>
    <scope>NUCLEOTIDE SEQUENCE [LARGE SCALE GENOMIC DNA]</scope>
    <source>
        <strain evidence="8">Shaxun</strain>
        <tissue evidence="8">Muscle</tissue>
    </source>
</reference>
<dbReference type="PANTHER" id="PTHR43568">
    <property type="entry name" value="P PROTEIN"/>
    <property type="match status" value="1"/>
</dbReference>
<dbReference type="AlphaFoldDB" id="A0A2G8LI51"/>
<dbReference type="InterPro" id="IPR004680">
    <property type="entry name" value="Cit_transptr-like_dom"/>
</dbReference>
<keyword evidence="5 6" id="KW-0472">Membrane</keyword>
<feature type="transmembrane region" description="Helical" evidence="6">
    <location>
        <begin position="339"/>
        <end position="359"/>
    </location>
</feature>
<feature type="transmembrane region" description="Helical" evidence="6">
    <location>
        <begin position="371"/>
        <end position="389"/>
    </location>
</feature>
<keyword evidence="3 6" id="KW-0812">Transmembrane</keyword>
<evidence type="ECO:0000256" key="5">
    <source>
        <dbReference type="ARBA" id="ARBA00023136"/>
    </source>
</evidence>